<dbReference type="PROSITE" id="PS50928">
    <property type="entry name" value="ABC_TM1"/>
    <property type="match status" value="1"/>
</dbReference>
<keyword evidence="4 7" id="KW-0812">Transmembrane</keyword>
<organism evidence="9 10">
    <name type="scientific">Alicyclobacillus fastidiosus</name>
    <dbReference type="NCBI Taxonomy" id="392011"/>
    <lineage>
        <taxon>Bacteria</taxon>
        <taxon>Bacillati</taxon>
        <taxon>Bacillota</taxon>
        <taxon>Bacilli</taxon>
        <taxon>Bacillales</taxon>
        <taxon>Alicyclobacillaceae</taxon>
        <taxon>Alicyclobacillus</taxon>
    </lineage>
</organism>
<dbReference type="InterPro" id="IPR000515">
    <property type="entry name" value="MetI-like"/>
</dbReference>
<dbReference type="Pfam" id="PF00528">
    <property type="entry name" value="BPD_transp_1"/>
    <property type="match status" value="1"/>
</dbReference>
<evidence type="ECO:0000256" key="4">
    <source>
        <dbReference type="ARBA" id="ARBA00022692"/>
    </source>
</evidence>
<evidence type="ECO:0000313" key="10">
    <source>
        <dbReference type="Proteomes" id="UP001164761"/>
    </source>
</evidence>
<comment type="subcellular location">
    <subcellularLocation>
        <location evidence="1 7">Cell membrane</location>
        <topology evidence="1 7">Multi-pass membrane protein</topology>
    </subcellularLocation>
</comment>
<reference evidence="9" key="1">
    <citation type="submission" date="2022-08" db="EMBL/GenBank/DDBJ databases">
        <title>Alicyclobacillus fastidiosus DSM 17978, complete genome.</title>
        <authorList>
            <person name="Wang Q."/>
            <person name="Cai R."/>
            <person name="Wang Z."/>
        </authorList>
    </citation>
    <scope>NUCLEOTIDE SEQUENCE</scope>
    <source>
        <strain evidence="9">DSM 17978</strain>
    </source>
</reference>
<keyword evidence="10" id="KW-1185">Reference proteome</keyword>
<evidence type="ECO:0000256" key="5">
    <source>
        <dbReference type="ARBA" id="ARBA00022989"/>
    </source>
</evidence>
<dbReference type="CDD" id="cd06261">
    <property type="entry name" value="TM_PBP2"/>
    <property type="match status" value="1"/>
</dbReference>
<dbReference type="PANTHER" id="PTHR43744:SF12">
    <property type="entry name" value="ABC TRANSPORTER PERMEASE PROTEIN MG189-RELATED"/>
    <property type="match status" value="1"/>
</dbReference>
<dbReference type="EMBL" id="CP104067">
    <property type="protein sequence ID" value="WAH44738.1"/>
    <property type="molecule type" value="Genomic_DNA"/>
</dbReference>
<evidence type="ECO:0000256" key="7">
    <source>
        <dbReference type="RuleBase" id="RU363032"/>
    </source>
</evidence>
<proteinExistence type="inferred from homology"/>
<feature type="transmembrane region" description="Helical" evidence="7">
    <location>
        <begin position="24"/>
        <end position="46"/>
    </location>
</feature>
<name>A0ABY6ZP23_9BACL</name>
<dbReference type="PANTHER" id="PTHR43744">
    <property type="entry name" value="ABC TRANSPORTER PERMEASE PROTEIN MG189-RELATED-RELATED"/>
    <property type="match status" value="1"/>
</dbReference>
<dbReference type="RefSeq" id="WP_268008613.1">
    <property type="nucleotide sequence ID" value="NZ_BSUT01000001.1"/>
</dbReference>
<keyword evidence="5 7" id="KW-1133">Transmembrane helix</keyword>
<feature type="transmembrane region" description="Helical" evidence="7">
    <location>
        <begin position="156"/>
        <end position="175"/>
    </location>
</feature>
<dbReference type="SUPFAM" id="SSF161098">
    <property type="entry name" value="MetI-like"/>
    <property type="match status" value="1"/>
</dbReference>
<feature type="transmembrane region" description="Helical" evidence="7">
    <location>
        <begin position="88"/>
        <end position="108"/>
    </location>
</feature>
<evidence type="ECO:0000313" key="9">
    <source>
        <dbReference type="EMBL" id="WAH44738.1"/>
    </source>
</evidence>
<keyword evidence="6 7" id="KW-0472">Membrane</keyword>
<accession>A0ABY6ZP23</accession>
<dbReference type="InterPro" id="IPR035906">
    <property type="entry name" value="MetI-like_sf"/>
</dbReference>
<gene>
    <name evidence="9" type="ORF">NZD89_25315</name>
</gene>
<dbReference type="Gene3D" id="1.10.3720.10">
    <property type="entry name" value="MetI-like"/>
    <property type="match status" value="1"/>
</dbReference>
<evidence type="ECO:0000256" key="6">
    <source>
        <dbReference type="ARBA" id="ARBA00023136"/>
    </source>
</evidence>
<feature type="domain" description="ABC transmembrane type-1" evidence="8">
    <location>
        <begin position="85"/>
        <end position="275"/>
    </location>
</feature>
<evidence type="ECO:0000256" key="1">
    <source>
        <dbReference type="ARBA" id="ARBA00004651"/>
    </source>
</evidence>
<protein>
    <submittedName>
        <fullName evidence="9">Carbohydrate ABC transporter permease</fullName>
    </submittedName>
</protein>
<comment type="similarity">
    <text evidence="7">Belongs to the binding-protein-dependent transport system permease family.</text>
</comment>
<keyword evidence="3" id="KW-1003">Cell membrane</keyword>
<evidence type="ECO:0000256" key="3">
    <source>
        <dbReference type="ARBA" id="ARBA00022475"/>
    </source>
</evidence>
<keyword evidence="2 7" id="KW-0813">Transport</keyword>
<feature type="transmembrane region" description="Helical" evidence="7">
    <location>
        <begin position="196"/>
        <end position="218"/>
    </location>
</feature>
<sequence>MGQPALETASQRSRAWGKVFKRTVLPHLPLILIGLLFLTPFVWLVITSLETNQEIFSPHPTVIPSKVIWSNYPRAIENFPFFRYTYNTLYICFFSIVGSLFSCPLVAYSFARMRYRGRNILFYIMLATMILPSQVTMVPVYIMWNRLGFVNTYWPLVIPHFFGNAMYIFLLRQFFMSIPFELTEAAKIDGASDFRIFSQIIIPLAKPVIYTVALFQFLGCWSDFMGPLIYLNDPSKWTLSIGLQSFIGDHNVEWGLLMAASTLFTLPIIVIYFFVQRKFIQGITLTGLK</sequence>
<feature type="transmembrane region" description="Helical" evidence="7">
    <location>
        <begin position="120"/>
        <end position="144"/>
    </location>
</feature>
<evidence type="ECO:0000256" key="2">
    <source>
        <dbReference type="ARBA" id="ARBA00022448"/>
    </source>
</evidence>
<feature type="transmembrane region" description="Helical" evidence="7">
    <location>
        <begin position="254"/>
        <end position="275"/>
    </location>
</feature>
<evidence type="ECO:0000259" key="8">
    <source>
        <dbReference type="PROSITE" id="PS50928"/>
    </source>
</evidence>
<dbReference type="Proteomes" id="UP001164761">
    <property type="component" value="Chromosome"/>
</dbReference>